<dbReference type="PROSITE" id="PS51371">
    <property type="entry name" value="CBS"/>
    <property type="match status" value="2"/>
</dbReference>
<reference evidence="4 5" key="1">
    <citation type="submission" date="2024-06" db="EMBL/GenBank/DDBJ databases">
        <title>Sorghum-associated microbial communities from plants grown in Nebraska, USA.</title>
        <authorList>
            <person name="Schachtman D."/>
        </authorList>
    </citation>
    <scope>NUCLEOTIDE SEQUENCE [LARGE SCALE GENOMIC DNA]</scope>
    <source>
        <strain evidence="4 5">3207</strain>
    </source>
</reference>
<dbReference type="InterPro" id="IPR046342">
    <property type="entry name" value="CBS_dom_sf"/>
</dbReference>
<dbReference type="Pfam" id="PF00571">
    <property type="entry name" value="CBS"/>
    <property type="match status" value="2"/>
</dbReference>
<feature type="domain" description="CBS" evidence="3">
    <location>
        <begin position="7"/>
        <end position="67"/>
    </location>
</feature>
<dbReference type="RefSeq" id="WP_354550113.1">
    <property type="nucleotide sequence ID" value="NZ_JBEPSM010000001.1"/>
</dbReference>
<evidence type="ECO:0000313" key="5">
    <source>
        <dbReference type="Proteomes" id="UP001549321"/>
    </source>
</evidence>
<dbReference type="PANTHER" id="PTHR43080">
    <property type="entry name" value="CBS DOMAIN-CONTAINING PROTEIN CBSX3, MITOCHONDRIAL"/>
    <property type="match status" value="1"/>
</dbReference>
<keyword evidence="5" id="KW-1185">Reference proteome</keyword>
<sequence length="142" mass="15170">MTVAAILSKKGRDVVTVPVDLSIAEVVQILATRRIGAVVVTDSAQRILGIVSERDVVRALARGADALAGSVSSIMTAKVVTCTDGHTINDVMTRMTEGRFRHLPVVEGDRLAGIVSIGDVVKARIEQVEREADEMRAYIAMA</sequence>
<dbReference type="SUPFAM" id="SSF54631">
    <property type="entry name" value="CBS-domain pair"/>
    <property type="match status" value="1"/>
</dbReference>
<evidence type="ECO:0000256" key="2">
    <source>
        <dbReference type="PROSITE-ProRule" id="PRU00703"/>
    </source>
</evidence>
<dbReference type="Proteomes" id="UP001549321">
    <property type="component" value="Unassembled WGS sequence"/>
</dbReference>
<protein>
    <submittedName>
        <fullName evidence="4">CBS domain-containing protein</fullName>
    </submittedName>
</protein>
<comment type="caution">
    <text evidence="4">The sequence shown here is derived from an EMBL/GenBank/DDBJ whole genome shotgun (WGS) entry which is preliminary data.</text>
</comment>
<dbReference type="SMART" id="SM00116">
    <property type="entry name" value="CBS"/>
    <property type="match status" value="2"/>
</dbReference>
<dbReference type="PANTHER" id="PTHR43080:SF2">
    <property type="entry name" value="CBS DOMAIN-CONTAINING PROTEIN"/>
    <property type="match status" value="1"/>
</dbReference>
<dbReference type="Gene3D" id="3.10.580.10">
    <property type="entry name" value="CBS-domain"/>
    <property type="match status" value="1"/>
</dbReference>
<organism evidence="4 5">
    <name type="scientific">Kaistia defluvii</name>
    <dbReference type="NCBI Taxonomy" id="410841"/>
    <lineage>
        <taxon>Bacteria</taxon>
        <taxon>Pseudomonadati</taxon>
        <taxon>Pseudomonadota</taxon>
        <taxon>Alphaproteobacteria</taxon>
        <taxon>Hyphomicrobiales</taxon>
        <taxon>Kaistiaceae</taxon>
        <taxon>Kaistia</taxon>
    </lineage>
</organism>
<feature type="domain" description="CBS" evidence="3">
    <location>
        <begin position="75"/>
        <end position="134"/>
    </location>
</feature>
<accession>A0ABV2QXT7</accession>
<evidence type="ECO:0000259" key="3">
    <source>
        <dbReference type="PROSITE" id="PS51371"/>
    </source>
</evidence>
<dbReference type="CDD" id="cd04623">
    <property type="entry name" value="CBS_pair_bac_euk"/>
    <property type="match status" value="1"/>
</dbReference>
<dbReference type="InterPro" id="IPR000644">
    <property type="entry name" value="CBS_dom"/>
</dbReference>
<name>A0ABV2QXT7_9HYPH</name>
<dbReference type="InterPro" id="IPR044725">
    <property type="entry name" value="CBSX3_CBS_dom"/>
</dbReference>
<proteinExistence type="predicted"/>
<evidence type="ECO:0000313" key="4">
    <source>
        <dbReference type="EMBL" id="MET4633698.1"/>
    </source>
</evidence>
<keyword evidence="1 2" id="KW-0129">CBS domain</keyword>
<evidence type="ECO:0000256" key="1">
    <source>
        <dbReference type="ARBA" id="ARBA00023122"/>
    </source>
</evidence>
<gene>
    <name evidence="4" type="ORF">ABIE08_001611</name>
</gene>
<dbReference type="EMBL" id="JBEPSM010000001">
    <property type="protein sequence ID" value="MET4633698.1"/>
    <property type="molecule type" value="Genomic_DNA"/>
</dbReference>
<dbReference type="InterPro" id="IPR051257">
    <property type="entry name" value="Diverse_CBS-Domain"/>
</dbReference>